<feature type="signal peptide" evidence="2">
    <location>
        <begin position="1"/>
        <end position="22"/>
    </location>
</feature>
<dbReference type="OrthoDB" id="414243at2759"/>
<dbReference type="AlphaFoldDB" id="A0A238FKC4"/>
<feature type="compositionally biased region" description="Acidic residues" evidence="1">
    <location>
        <begin position="175"/>
        <end position="185"/>
    </location>
</feature>
<evidence type="ECO:0000313" key="3">
    <source>
        <dbReference type="EMBL" id="SCV73707.1"/>
    </source>
</evidence>
<accession>A0A238FKC4</accession>
<protein>
    <submittedName>
        <fullName evidence="3">BQ2448_6137 protein</fullName>
    </submittedName>
</protein>
<feature type="compositionally biased region" description="Basic and acidic residues" evidence="1">
    <location>
        <begin position="165"/>
        <end position="174"/>
    </location>
</feature>
<gene>
    <name evidence="3" type="ORF">BQ2448_6137</name>
</gene>
<feature type="region of interest" description="Disordered" evidence="1">
    <location>
        <begin position="165"/>
        <end position="185"/>
    </location>
</feature>
<dbReference type="Proteomes" id="UP000198372">
    <property type="component" value="Unassembled WGS sequence"/>
</dbReference>
<evidence type="ECO:0000313" key="4">
    <source>
        <dbReference type="Proteomes" id="UP000198372"/>
    </source>
</evidence>
<evidence type="ECO:0000256" key="1">
    <source>
        <dbReference type="SAM" id="MobiDB-lite"/>
    </source>
</evidence>
<reference evidence="4" key="1">
    <citation type="submission" date="2016-09" db="EMBL/GenBank/DDBJ databases">
        <authorList>
            <person name="Jeantristanb JTB J.-T."/>
            <person name="Ricardo R."/>
        </authorList>
    </citation>
    <scope>NUCLEOTIDE SEQUENCE [LARGE SCALE GENOMIC DNA]</scope>
</reference>
<dbReference type="STRING" id="269621.A0A238FKC4"/>
<dbReference type="EMBL" id="FMSP01000019">
    <property type="protein sequence ID" value="SCV73707.1"/>
    <property type="molecule type" value="Genomic_DNA"/>
</dbReference>
<evidence type="ECO:0000256" key="2">
    <source>
        <dbReference type="SAM" id="SignalP"/>
    </source>
</evidence>
<organism evidence="3 4">
    <name type="scientific">Microbotryum intermedium</name>
    <dbReference type="NCBI Taxonomy" id="269621"/>
    <lineage>
        <taxon>Eukaryota</taxon>
        <taxon>Fungi</taxon>
        <taxon>Dikarya</taxon>
        <taxon>Basidiomycota</taxon>
        <taxon>Pucciniomycotina</taxon>
        <taxon>Microbotryomycetes</taxon>
        <taxon>Microbotryales</taxon>
        <taxon>Microbotryaceae</taxon>
        <taxon>Microbotryum</taxon>
    </lineage>
</organism>
<keyword evidence="4" id="KW-1185">Reference proteome</keyword>
<feature type="chain" id="PRO_5012308442" evidence="2">
    <location>
        <begin position="23"/>
        <end position="185"/>
    </location>
</feature>
<name>A0A238FKC4_9BASI</name>
<proteinExistence type="predicted"/>
<keyword evidence="2" id="KW-0732">Signal</keyword>
<sequence>MIRCASAFLLTRLFSLINPGWLEPSSRIHLLRSLIHPYLSSLSHHLSSSFFPPLLTRPLTNGQPGTSLSPAAATAYTTLCLIQDLFPRTLGLGSEGGMRRWFPRCEELRASVEERPRIKAWIRSGKRQEEWTLRKGGELKAIREMAELYDRVEEVEEVFGMGKEGRGEKVPMEEVREEVELDTGA</sequence>